<dbReference type="OMA" id="AFEPNCH"/>
<dbReference type="InterPro" id="IPR003882">
    <property type="entry name" value="Pistil_extensin"/>
</dbReference>
<dbReference type="STRING" id="3847.I1M099"/>
<dbReference type="PaxDb" id="3847-GLYMA13G24720.1"/>
<dbReference type="OrthoDB" id="1433797at2759"/>
<accession>I1M099</accession>
<dbReference type="KEGG" id="gmx:100777472"/>
<evidence type="ECO:0000256" key="2">
    <source>
        <dbReference type="SAM" id="MobiDB-lite"/>
    </source>
</evidence>
<evidence type="ECO:0000313" key="4">
    <source>
        <dbReference type="EMBL" id="KRH20441.1"/>
    </source>
</evidence>
<protein>
    <submittedName>
        <fullName evidence="4 5">Uncharacterized protein</fullName>
    </submittedName>
</protein>
<proteinExistence type="predicted"/>
<dbReference type="Gramene" id="KRH20441">
    <property type="protein sequence ID" value="KRH20441"/>
    <property type="gene ID" value="GLYMA_13G178700"/>
</dbReference>
<dbReference type="EMBL" id="CM000846">
    <property type="protein sequence ID" value="KRH20441.1"/>
    <property type="molecule type" value="Genomic_DNA"/>
</dbReference>
<dbReference type="PRINTS" id="PR01218">
    <property type="entry name" value="PSTLEXTENSIN"/>
</dbReference>
<evidence type="ECO:0000256" key="1">
    <source>
        <dbReference type="ARBA" id="ARBA00022729"/>
    </source>
</evidence>
<dbReference type="GeneID" id="100777472"/>
<feature type="compositionally biased region" description="Pro residues" evidence="2">
    <location>
        <begin position="35"/>
        <end position="53"/>
    </location>
</feature>
<dbReference type="PANTHER" id="PTHR33470:SF22">
    <property type="entry name" value="POLLEN OLE E 1 ALLERGEN AND EXTENSIN FAMILY PROTEIN"/>
    <property type="match status" value="1"/>
</dbReference>
<dbReference type="HOGENOM" id="CLU_055714_0_0_1"/>
<evidence type="ECO:0000313" key="5">
    <source>
        <dbReference type="EnsemblPlants" id="KRH20441"/>
    </source>
</evidence>
<feature type="chain" id="PRO_5014578643" evidence="3">
    <location>
        <begin position="22"/>
        <end position="294"/>
    </location>
</feature>
<evidence type="ECO:0000313" key="6">
    <source>
        <dbReference type="Proteomes" id="UP000008827"/>
    </source>
</evidence>
<organism evidence="5">
    <name type="scientific">Glycine max</name>
    <name type="common">Soybean</name>
    <name type="synonym">Glycine hispida</name>
    <dbReference type="NCBI Taxonomy" id="3847"/>
    <lineage>
        <taxon>Eukaryota</taxon>
        <taxon>Viridiplantae</taxon>
        <taxon>Streptophyta</taxon>
        <taxon>Embryophyta</taxon>
        <taxon>Tracheophyta</taxon>
        <taxon>Spermatophyta</taxon>
        <taxon>Magnoliopsida</taxon>
        <taxon>eudicotyledons</taxon>
        <taxon>Gunneridae</taxon>
        <taxon>Pentapetalae</taxon>
        <taxon>rosids</taxon>
        <taxon>fabids</taxon>
        <taxon>Fabales</taxon>
        <taxon>Fabaceae</taxon>
        <taxon>Papilionoideae</taxon>
        <taxon>50 kb inversion clade</taxon>
        <taxon>NPAAA clade</taxon>
        <taxon>indigoferoid/millettioid clade</taxon>
        <taxon>Phaseoleae</taxon>
        <taxon>Glycine</taxon>
        <taxon>Glycine subgen. Soja</taxon>
    </lineage>
</organism>
<dbReference type="EnsemblPlants" id="KRH20441">
    <property type="protein sequence ID" value="KRH20441"/>
    <property type="gene ID" value="GLYMA_13G178700"/>
</dbReference>
<gene>
    <name evidence="5" type="primary">LOC100777472</name>
    <name evidence="4" type="ORF">GLYMA_13G178700</name>
</gene>
<feature type="compositionally biased region" description="Pro residues" evidence="2">
    <location>
        <begin position="66"/>
        <end position="77"/>
    </location>
</feature>
<dbReference type="AlphaFoldDB" id="I1M099"/>
<feature type="signal peptide" evidence="3">
    <location>
        <begin position="1"/>
        <end position="21"/>
    </location>
</feature>
<keyword evidence="6" id="KW-1185">Reference proteome</keyword>
<reference evidence="4 5" key="1">
    <citation type="journal article" date="2010" name="Nature">
        <title>Genome sequence of the palaeopolyploid soybean.</title>
        <authorList>
            <person name="Schmutz J."/>
            <person name="Cannon S.B."/>
            <person name="Schlueter J."/>
            <person name="Ma J."/>
            <person name="Mitros T."/>
            <person name="Nelson W."/>
            <person name="Hyten D.L."/>
            <person name="Song Q."/>
            <person name="Thelen J.J."/>
            <person name="Cheng J."/>
            <person name="Xu D."/>
            <person name="Hellsten U."/>
            <person name="May G.D."/>
            <person name="Yu Y."/>
            <person name="Sakurai T."/>
            <person name="Umezawa T."/>
            <person name="Bhattacharyya M.K."/>
            <person name="Sandhu D."/>
            <person name="Valliyodan B."/>
            <person name="Lindquist E."/>
            <person name="Peto M."/>
            <person name="Grant D."/>
            <person name="Shu S."/>
            <person name="Goodstein D."/>
            <person name="Barry K."/>
            <person name="Futrell-Griggs M."/>
            <person name="Abernathy B."/>
            <person name="Du J."/>
            <person name="Tian Z."/>
            <person name="Zhu L."/>
            <person name="Gill N."/>
            <person name="Joshi T."/>
            <person name="Libault M."/>
            <person name="Sethuraman A."/>
            <person name="Zhang X.-C."/>
            <person name="Shinozaki K."/>
            <person name="Nguyen H.T."/>
            <person name="Wing R.A."/>
            <person name="Cregan P."/>
            <person name="Specht J."/>
            <person name="Grimwood J."/>
            <person name="Rokhsar D."/>
            <person name="Stacey G."/>
            <person name="Shoemaker R.C."/>
            <person name="Jackson S.A."/>
        </authorList>
    </citation>
    <scope>NUCLEOTIDE SEQUENCE [LARGE SCALE GENOMIC DNA]</scope>
    <source>
        <strain evidence="5">cv. Williams 82</strain>
        <tissue evidence="4">Callus</tissue>
    </source>
</reference>
<dbReference type="ExpressionAtlas" id="I1M099">
    <property type="expression patterns" value="baseline and differential"/>
</dbReference>
<reference evidence="4" key="3">
    <citation type="submission" date="2018-07" db="EMBL/GenBank/DDBJ databases">
        <title>WGS assembly of Glycine max.</title>
        <authorList>
            <person name="Schmutz J."/>
            <person name="Cannon S."/>
            <person name="Schlueter J."/>
            <person name="Ma J."/>
            <person name="Mitros T."/>
            <person name="Nelson W."/>
            <person name="Hyten D."/>
            <person name="Song Q."/>
            <person name="Thelen J."/>
            <person name="Cheng J."/>
            <person name="Xu D."/>
            <person name="Hellsten U."/>
            <person name="May G."/>
            <person name="Yu Y."/>
            <person name="Sakurai T."/>
            <person name="Umezawa T."/>
            <person name="Bhattacharyya M."/>
            <person name="Sandhu D."/>
            <person name="Valliyodan B."/>
            <person name="Lindquist E."/>
            <person name="Peto M."/>
            <person name="Grant D."/>
            <person name="Shu S."/>
            <person name="Goodstein D."/>
            <person name="Barry K."/>
            <person name="Futrell-Griggs M."/>
            <person name="Abernathy B."/>
            <person name="Du J."/>
            <person name="Tian Z."/>
            <person name="Zhu L."/>
            <person name="Gill N."/>
            <person name="Joshi T."/>
            <person name="Libault M."/>
            <person name="Sethuraman A."/>
            <person name="Zhang X."/>
            <person name="Shinozaki K."/>
            <person name="Nguyen H."/>
            <person name="Wing R."/>
            <person name="Cregan P."/>
            <person name="Specht J."/>
            <person name="Grimwood J."/>
            <person name="Rokhsar D."/>
            <person name="Stacey G."/>
            <person name="Shoemaker R."/>
            <person name="Jackson S."/>
        </authorList>
    </citation>
    <scope>NUCLEOTIDE SEQUENCE</scope>
    <source>
        <tissue evidence="4">Callus</tissue>
    </source>
</reference>
<dbReference type="PANTHER" id="PTHR33470">
    <property type="entry name" value="OS01G0164075 PROTEIN"/>
    <property type="match status" value="1"/>
</dbReference>
<feature type="region of interest" description="Disordered" evidence="2">
    <location>
        <begin position="35"/>
        <end position="112"/>
    </location>
</feature>
<feature type="compositionally biased region" description="Basic residues" evidence="2">
    <location>
        <begin position="55"/>
        <end position="65"/>
    </location>
</feature>
<keyword evidence="1 3" id="KW-0732">Signal</keyword>
<sequence length="294" mass="31438">MAKALASVLLFLLVAVSNVFAVELELETLPPSYPHPHPVHSPTPAPLHPPANAPHPHHHHHHHHPPAPAPAPAPVPSPSHHNYPPTPAPAKPPTHHHHHHPPAPVNPPPVPVHPPVKPPVPVHPPVKPPVPVHPPVKPPVPAHPPVKPPVVPVHPPVKPPVVPVHPFPRSFVAVQGVVYVKSCKYAGVDTLLGATPLLGAVVKLQCNNTKYKLVQTSKSDKNGYFYIEAPKSITTYGAHKCNVVLVSAPYGLKASNLHGGVTGALLRPEKPFLSKRLPFVLYTVGPLAFEPNCH</sequence>
<dbReference type="Pfam" id="PF01190">
    <property type="entry name" value="Pollen_Ole_e_1"/>
    <property type="match status" value="1"/>
</dbReference>
<dbReference type="RefSeq" id="XP_003542742.1">
    <property type="nucleotide sequence ID" value="XM_003542694.3"/>
</dbReference>
<feature type="compositionally biased region" description="Pro residues" evidence="2">
    <location>
        <begin position="102"/>
        <end position="112"/>
    </location>
</feature>
<dbReference type="eggNOG" id="ENOG502QPUY">
    <property type="taxonomic scope" value="Eukaryota"/>
</dbReference>
<name>I1M099_SOYBN</name>
<evidence type="ECO:0000256" key="3">
    <source>
        <dbReference type="SAM" id="SignalP"/>
    </source>
</evidence>
<dbReference type="GO" id="GO:0071944">
    <property type="term" value="C:cell periphery"/>
    <property type="evidence" value="ECO:0000318"/>
    <property type="project" value="GO_Central"/>
</dbReference>
<reference evidence="5" key="2">
    <citation type="submission" date="2018-02" db="UniProtKB">
        <authorList>
            <consortium name="EnsemblPlants"/>
        </authorList>
    </citation>
    <scope>IDENTIFICATION</scope>
    <source>
        <strain evidence="5">Williams 82</strain>
    </source>
</reference>
<dbReference type="Proteomes" id="UP000008827">
    <property type="component" value="Chromosome 13"/>
</dbReference>